<gene>
    <name evidence="1" type="ORF">QAD02_014147</name>
</gene>
<comment type="caution">
    <text evidence="1">The sequence shown here is derived from an EMBL/GenBank/DDBJ whole genome shotgun (WGS) entry which is preliminary data.</text>
</comment>
<evidence type="ECO:0000313" key="2">
    <source>
        <dbReference type="Proteomes" id="UP001239111"/>
    </source>
</evidence>
<name>A0ACC2P9A8_9HYME</name>
<keyword evidence="2" id="KW-1185">Reference proteome</keyword>
<dbReference type="Proteomes" id="UP001239111">
    <property type="component" value="Chromosome 2"/>
</dbReference>
<dbReference type="EMBL" id="CM056742">
    <property type="protein sequence ID" value="KAJ8678360.1"/>
    <property type="molecule type" value="Genomic_DNA"/>
</dbReference>
<organism evidence="1 2">
    <name type="scientific">Eretmocerus hayati</name>
    <dbReference type="NCBI Taxonomy" id="131215"/>
    <lineage>
        <taxon>Eukaryota</taxon>
        <taxon>Metazoa</taxon>
        <taxon>Ecdysozoa</taxon>
        <taxon>Arthropoda</taxon>
        <taxon>Hexapoda</taxon>
        <taxon>Insecta</taxon>
        <taxon>Pterygota</taxon>
        <taxon>Neoptera</taxon>
        <taxon>Endopterygota</taxon>
        <taxon>Hymenoptera</taxon>
        <taxon>Apocrita</taxon>
        <taxon>Proctotrupomorpha</taxon>
        <taxon>Chalcidoidea</taxon>
        <taxon>Aphelinidae</taxon>
        <taxon>Aphelininae</taxon>
        <taxon>Eretmocerus</taxon>
    </lineage>
</organism>
<sequence length="243" mass="28094">MESERLVALLQKHRTIKQNVHLFKEYVERFDTNDPASFTELEIRSQEIKSCVSSFDEICDEIYLLDPNADFSSSKKSLQNMYYQMLGKARYFFDNAGLGVNSSRDHSLTRESFFRSSMNEAYGDERILISRHTKLLFTLAVAGKETREGLIRLMDESKQHVQSSSSLGVVILPEMVVTIIEEKLHKTTSEKWEDTVTMGSFPKLEQMYLFLRNMASRDSKRRGDHLNSNDLTEKSNNLKNHMG</sequence>
<evidence type="ECO:0000313" key="1">
    <source>
        <dbReference type="EMBL" id="KAJ8678360.1"/>
    </source>
</evidence>
<protein>
    <submittedName>
        <fullName evidence="1">Uncharacterized protein</fullName>
    </submittedName>
</protein>
<reference evidence="1" key="1">
    <citation type="submission" date="2023-04" db="EMBL/GenBank/DDBJ databases">
        <title>A chromosome-level genome assembly of the parasitoid wasp Eretmocerus hayati.</title>
        <authorList>
            <person name="Zhong Y."/>
            <person name="Liu S."/>
            <person name="Liu Y."/>
        </authorList>
    </citation>
    <scope>NUCLEOTIDE SEQUENCE</scope>
    <source>
        <strain evidence="1">ZJU_SS_LIU_2023</strain>
    </source>
</reference>
<accession>A0ACC2P9A8</accession>
<proteinExistence type="predicted"/>